<dbReference type="SUPFAM" id="SSF53597">
    <property type="entry name" value="Dihydrofolate reductase-like"/>
    <property type="match status" value="1"/>
</dbReference>
<proteinExistence type="predicted"/>
<name>A0A0R2P698_9ACTN</name>
<evidence type="ECO:0000313" key="1">
    <source>
        <dbReference type="EMBL" id="KRO33484.1"/>
    </source>
</evidence>
<organism evidence="1 2">
    <name type="scientific">Actinobacteria bacterium BACL2 MAG-121220-bin52</name>
    <dbReference type="NCBI Taxonomy" id="1655573"/>
    <lineage>
        <taxon>Bacteria</taxon>
        <taxon>Bacillati</taxon>
        <taxon>Actinomycetota</taxon>
        <taxon>Actinomycetes</taxon>
        <taxon>Actinomycetes incertae sedis</taxon>
        <taxon>ac1 cluster</taxon>
    </lineage>
</organism>
<sequence>MILMKQVPEVKTMANILLAKNLATSLGGSSRALSPESDRIRFHQIRTLAKAILIGGQSYRNEPYSKLSLPLYISSRTLSEGGSGSQFIFNQEPAWLIKRALLEQGSPVLIEGGVNFISSLITQSLIDFLYITRVNQDGDGHFFDESQLLKNYERQSIEIIDGASFESWRVKLESSD</sequence>
<dbReference type="AlphaFoldDB" id="A0A0R2P698"/>
<gene>
    <name evidence="1" type="ORF">ABR65_02050</name>
</gene>
<dbReference type="Proteomes" id="UP000054017">
    <property type="component" value="Unassembled WGS sequence"/>
</dbReference>
<comment type="caution">
    <text evidence="1">The sequence shown here is derived from an EMBL/GenBank/DDBJ whole genome shotgun (WGS) entry which is preliminary data.</text>
</comment>
<protein>
    <recommendedName>
        <fullName evidence="3">Bacterial bifunctional deaminase-reductase C-terminal domain-containing protein</fullName>
    </recommendedName>
</protein>
<evidence type="ECO:0000313" key="2">
    <source>
        <dbReference type="Proteomes" id="UP000054017"/>
    </source>
</evidence>
<evidence type="ECO:0008006" key="3">
    <source>
        <dbReference type="Google" id="ProtNLM"/>
    </source>
</evidence>
<dbReference type="EMBL" id="LIAX01000033">
    <property type="protein sequence ID" value="KRO33484.1"/>
    <property type="molecule type" value="Genomic_DNA"/>
</dbReference>
<reference evidence="1 2" key="1">
    <citation type="submission" date="2015-10" db="EMBL/GenBank/DDBJ databases">
        <title>Metagenome-Assembled Genomes uncover a global brackish microbiome.</title>
        <authorList>
            <person name="Hugerth L.W."/>
            <person name="Larsson J."/>
            <person name="Alneberg J."/>
            <person name="Lindh M.V."/>
            <person name="Legrand C."/>
            <person name="Pinhassi J."/>
            <person name="Andersson A.F."/>
        </authorList>
    </citation>
    <scope>NUCLEOTIDE SEQUENCE [LARGE SCALE GENOMIC DNA]</scope>
    <source>
        <strain evidence="1">BACL2 MAG-121220-bin52</strain>
    </source>
</reference>
<dbReference type="Gene3D" id="3.40.430.10">
    <property type="entry name" value="Dihydrofolate Reductase, subunit A"/>
    <property type="match status" value="1"/>
</dbReference>
<dbReference type="InterPro" id="IPR024072">
    <property type="entry name" value="DHFR-like_dom_sf"/>
</dbReference>
<accession>A0A0R2P698</accession>